<dbReference type="OrthoDB" id="2340858at2759"/>
<dbReference type="Proteomes" id="UP000807306">
    <property type="component" value="Unassembled WGS sequence"/>
</dbReference>
<name>A0A9P6EFT4_9AGAR</name>
<sequence length="266" mass="30236">MDLDFGYTSLVETPGAVVVTDANDTIRDCIELFAAGNMFSKDLNQPFYSIWQEYWGRKLVLHTEFERHPAESELTLNQVFQYAIKASKRSTVSLKVPSMPLCDGQYESMVLRNDILDIDKSIEEDLGKGDNSFVLTSKPGVGKSTFIAYLLAKRLSERKPTFYHCPASSPNSPNDVFLFHGGGVARLTQTNTNIYLPLISAKILGIMEPHIGPYQPPMMFFQQAHPFVYAMSAGDEHQRWLSKLKKSFRTYTLKDWEPKEIFQTQT</sequence>
<dbReference type="AlphaFoldDB" id="A0A9P6EFT4"/>
<evidence type="ECO:0000313" key="2">
    <source>
        <dbReference type="Proteomes" id="UP000807306"/>
    </source>
</evidence>
<proteinExistence type="predicted"/>
<evidence type="ECO:0000313" key="1">
    <source>
        <dbReference type="EMBL" id="KAF9528160.1"/>
    </source>
</evidence>
<gene>
    <name evidence="1" type="ORF">CPB83DRAFT_855003</name>
</gene>
<keyword evidence="2" id="KW-1185">Reference proteome</keyword>
<reference evidence="1" key="1">
    <citation type="submission" date="2020-11" db="EMBL/GenBank/DDBJ databases">
        <authorList>
            <consortium name="DOE Joint Genome Institute"/>
            <person name="Ahrendt S."/>
            <person name="Riley R."/>
            <person name="Andreopoulos W."/>
            <person name="Labutti K."/>
            <person name="Pangilinan J."/>
            <person name="Ruiz-Duenas F.J."/>
            <person name="Barrasa J.M."/>
            <person name="Sanchez-Garcia M."/>
            <person name="Camarero S."/>
            <person name="Miyauchi S."/>
            <person name="Serrano A."/>
            <person name="Linde D."/>
            <person name="Babiker R."/>
            <person name="Drula E."/>
            <person name="Ayuso-Fernandez I."/>
            <person name="Pacheco R."/>
            <person name="Padilla G."/>
            <person name="Ferreira P."/>
            <person name="Barriuso J."/>
            <person name="Kellner H."/>
            <person name="Castanera R."/>
            <person name="Alfaro M."/>
            <person name="Ramirez L."/>
            <person name="Pisabarro A.G."/>
            <person name="Kuo A."/>
            <person name="Tritt A."/>
            <person name="Lipzen A."/>
            <person name="He G."/>
            <person name="Yan M."/>
            <person name="Ng V."/>
            <person name="Cullen D."/>
            <person name="Martin F."/>
            <person name="Rosso M.-N."/>
            <person name="Henrissat B."/>
            <person name="Hibbett D."/>
            <person name="Martinez A.T."/>
            <person name="Grigoriev I.V."/>
        </authorList>
    </citation>
    <scope>NUCLEOTIDE SEQUENCE</scope>
    <source>
        <strain evidence="1">CBS 506.95</strain>
    </source>
</reference>
<dbReference type="EMBL" id="MU157855">
    <property type="protein sequence ID" value="KAF9528160.1"/>
    <property type="molecule type" value="Genomic_DNA"/>
</dbReference>
<protein>
    <submittedName>
        <fullName evidence="1">Uncharacterized protein</fullName>
    </submittedName>
</protein>
<organism evidence="1 2">
    <name type="scientific">Crepidotus variabilis</name>
    <dbReference type="NCBI Taxonomy" id="179855"/>
    <lineage>
        <taxon>Eukaryota</taxon>
        <taxon>Fungi</taxon>
        <taxon>Dikarya</taxon>
        <taxon>Basidiomycota</taxon>
        <taxon>Agaricomycotina</taxon>
        <taxon>Agaricomycetes</taxon>
        <taxon>Agaricomycetidae</taxon>
        <taxon>Agaricales</taxon>
        <taxon>Agaricineae</taxon>
        <taxon>Crepidotaceae</taxon>
        <taxon>Crepidotus</taxon>
    </lineage>
</organism>
<comment type="caution">
    <text evidence="1">The sequence shown here is derived from an EMBL/GenBank/DDBJ whole genome shotgun (WGS) entry which is preliminary data.</text>
</comment>
<accession>A0A9P6EFT4</accession>